<protein>
    <submittedName>
        <fullName evidence="1">Uncharacterized protein</fullName>
    </submittedName>
</protein>
<dbReference type="RefSeq" id="XP_001592134.1">
    <property type="nucleotide sequence ID" value="XM_001592084.1"/>
</dbReference>
<dbReference type="AlphaFoldDB" id="A7EM26"/>
<dbReference type="Proteomes" id="UP000001312">
    <property type="component" value="Unassembled WGS sequence"/>
</dbReference>
<accession>A7EM26</accession>
<sequence length="69" mass="7426">MTQILLGTKFIFLSPSTIIVSSMHSFATDECRIPGGGYTLNAGAANIKAGVTISLQIINEAKIDEDRKR</sequence>
<dbReference type="KEGG" id="ssl:SS1G_06373"/>
<gene>
    <name evidence="1" type="ORF">SS1G_06373</name>
</gene>
<reference evidence="2" key="1">
    <citation type="journal article" date="2011" name="PLoS Genet.">
        <title>Genomic analysis of the necrotrophic fungal pathogens Sclerotinia sclerotiorum and Botrytis cinerea.</title>
        <authorList>
            <person name="Amselem J."/>
            <person name="Cuomo C.A."/>
            <person name="van Kan J.A."/>
            <person name="Viaud M."/>
            <person name="Benito E.P."/>
            <person name="Couloux A."/>
            <person name="Coutinho P.M."/>
            <person name="de Vries R.P."/>
            <person name="Dyer P.S."/>
            <person name="Fillinger S."/>
            <person name="Fournier E."/>
            <person name="Gout L."/>
            <person name="Hahn M."/>
            <person name="Kohn L."/>
            <person name="Lapalu N."/>
            <person name="Plummer K.M."/>
            <person name="Pradier J.M."/>
            <person name="Quevillon E."/>
            <person name="Sharon A."/>
            <person name="Simon A."/>
            <person name="ten Have A."/>
            <person name="Tudzynski B."/>
            <person name="Tudzynski P."/>
            <person name="Wincker P."/>
            <person name="Andrew M."/>
            <person name="Anthouard V."/>
            <person name="Beever R.E."/>
            <person name="Beffa R."/>
            <person name="Benoit I."/>
            <person name="Bouzid O."/>
            <person name="Brault B."/>
            <person name="Chen Z."/>
            <person name="Choquer M."/>
            <person name="Collemare J."/>
            <person name="Cotton P."/>
            <person name="Danchin E.G."/>
            <person name="Da Silva C."/>
            <person name="Gautier A."/>
            <person name="Giraud C."/>
            <person name="Giraud T."/>
            <person name="Gonzalez C."/>
            <person name="Grossetete S."/>
            <person name="Guldener U."/>
            <person name="Henrissat B."/>
            <person name="Howlett B.J."/>
            <person name="Kodira C."/>
            <person name="Kretschmer M."/>
            <person name="Lappartient A."/>
            <person name="Leroch M."/>
            <person name="Levis C."/>
            <person name="Mauceli E."/>
            <person name="Neuveglise C."/>
            <person name="Oeser B."/>
            <person name="Pearson M."/>
            <person name="Poulain J."/>
            <person name="Poussereau N."/>
            <person name="Quesneville H."/>
            <person name="Rascle C."/>
            <person name="Schumacher J."/>
            <person name="Segurens B."/>
            <person name="Sexton A."/>
            <person name="Silva E."/>
            <person name="Sirven C."/>
            <person name="Soanes D.M."/>
            <person name="Talbot N.J."/>
            <person name="Templeton M."/>
            <person name="Yandava C."/>
            <person name="Yarden O."/>
            <person name="Zeng Q."/>
            <person name="Rollins J.A."/>
            <person name="Lebrun M.H."/>
            <person name="Dickman M."/>
        </authorList>
    </citation>
    <scope>NUCLEOTIDE SEQUENCE [LARGE SCALE GENOMIC DNA]</scope>
    <source>
        <strain evidence="2">ATCC 18683 / 1980 / Ss-1</strain>
    </source>
</reference>
<evidence type="ECO:0000313" key="2">
    <source>
        <dbReference type="Proteomes" id="UP000001312"/>
    </source>
</evidence>
<dbReference type="GeneID" id="5488453"/>
<organism evidence="1 2">
    <name type="scientific">Sclerotinia sclerotiorum (strain ATCC 18683 / 1980 / Ss-1)</name>
    <name type="common">White mold</name>
    <name type="synonym">Whetzelinia sclerotiorum</name>
    <dbReference type="NCBI Taxonomy" id="665079"/>
    <lineage>
        <taxon>Eukaryota</taxon>
        <taxon>Fungi</taxon>
        <taxon>Dikarya</taxon>
        <taxon>Ascomycota</taxon>
        <taxon>Pezizomycotina</taxon>
        <taxon>Leotiomycetes</taxon>
        <taxon>Helotiales</taxon>
        <taxon>Sclerotiniaceae</taxon>
        <taxon>Sclerotinia</taxon>
    </lineage>
</organism>
<dbReference type="EMBL" id="CH476628">
    <property type="protein sequence ID" value="EDO03892.1"/>
    <property type="molecule type" value="Genomic_DNA"/>
</dbReference>
<name>A7EM26_SCLS1</name>
<dbReference type="InParanoid" id="A7EM26"/>
<keyword evidence="2" id="KW-1185">Reference proteome</keyword>
<proteinExistence type="predicted"/>
<evidence type="ECO:0000313" key="1">
    <source>
        <dbReference type="EMBL" id="EDO03892.1"/>
    </source>
</evidence>